<dbReference type="PANTHER" id="PTHR12993">
    <property type="entry name" value="N-ACETYLGLUCOSAMINYL-PHOSPHATIDYLINOSITOL DE-N-ACETYLASE-RELATED"/>
    <property type="match status" value="1"/>
</dbReference>
<keyword evidence="3" id="KW-1185">Reference proteome</keyword>
<evidence type="ECO:0000313" key="3">
    <source>
        <dbReference type="Proteomes" id="UP000625804"/>
    </source>
</evidence>
<gene>
    <name evidence="2" type="primary">bshB2</name>
    <name evidence="2" type="ORF">HR057_04090</name>
</gene>
<name>A0A8J8K7N2_9BACI</name>
<proteinExistence type="predicted"/>
<dbReference type="EMBL" id="JABTTE010000003">
    <property type="protein sequence ID" value="NSL50946.1"/>
    <property type="molecule type" value="Genomic_DNA"/>
</dbReference>
<dbReference type="RefSeq" id="WP_173730150.1">
    <property type="nucleotide sequence ID" value="NZ_JABTTE010000003.1"/>
</dbReference>
<dbReference type="InterPro" id="IPR003737">
    <property type="entry name" value="GlcNAc_PI_deacetylase-related"/>
</dbReference>
<comment type="cofactor">
    <cofactor evidence="1">
        <name>Zn(2+)</name>
        <dbReference type="ChEBI" id="CHEBI:29105"/>
    </cofactor>
</comment>
<dbReference type="SUPFAM" id="SSF102588">
    <property type="entry name" value="LmbE-like"/>
    <property type="match status" value="1"/>
</dbReference>
<dbReference type="InterPro" id="IPR023841">
    <property type="entry name" value="BshB2"/>
</dbReference>
<dbReference type="GO" id="GO:0016811">
    <property type="term" value="F:hydrolase activity, acting on carbon-nitrogen (but not peptide) bonds, in linear amides"/>
    <property type="evidence" value="ECO:0007669"/>
    <property type="project" value="TreeGrafter"/>
</dbReference>
<accession>A0A8J8K7N2</accession>
<reference evidence="2" key="1">
    <citation type="submission" date="2020-06" db="EMBL/GenBank/DDBJ databases">
        <title>A novel thermopfilic bacterium from Erzurum, Turkey.</title>
        <authorList>
            <person name="Adiguzel A."/>
            <person name="Ay H."/>
            <person name="Baltaci M.O."/>
        </authorList>
    </citation>
    <scope>NUCLEOTIDE SEQUENCE</scope>
    <source>
        <strain evidence="2">P2</strain>
    </source>
</reference>
<dbReference type="Proteomes" id="UP000625804">
    <property type="component" value="Unassembled WGS sequence"/>
</dbReference>
<dbReference type="Gene3D" id="3.40.50.10320">
    <property type="entry name" value="LmbE-like"/>
    <property type="match status" value="1"/>
</dbReference>
<evidence type="ECO:0000256" key="1">
    <source>
        <dbReference type="ARBA" id="ARBA00001947"/>
    </source>
</evidence>
<dbReference type="NCBIfam" id="TIGR04000">
    <property type="entry name" value="thiol_BshB2"/>
    <property type="match status" value="1"/>
</dbReference>
<protein>
    <submittedName>
        <fullName evidence="2">Bacillithiol biosynthesis deacetylase BshB2</fullName>
    </submittedName>
</protein>
<comment type="caution">
    <text evidence="2">The sequence shown here is derived from an EMBL/GenBank/DDBJ whole genome shotgun (WGS) entry which is preliminary data.</text>
</comment>
<dbReference type="PANTHER" id="PTHR12993:SF27">
    <property type="entry name" value="N-ACETYL-ALPHA-D-GLUCOSAMINYL L-MALATE DEACETYLASE 2-RELATED"/>
    <property type="match status" value="1"/>
</dbReference>
<sequence>MEKHVLVILPHPDDEAFGVSGTIALYREQGTPVTYVCCTLGEMGRNMGNPPIANRETLPFIRKKELLNAAKAIDITDLRMLGLRDKTLEFEDIDELANRFRSIIEEVKPSLVITFYPGYAVHPDHDATGFAVVHAIKQMPEETRPKLHCLAFSHDCVEKLGEPDVVIDVTPVRDKKIACILAHETQASAVMDRLPEKLLSKNPEIMKWVSTERFWTYKF</sequence>
<dbReference type="Pfam" id="PF02585">
    <property type="entry name" value="PIG-L"/>
    <property type="match status" value="1"/>
</dbReference>
<organism evidence="2 3">
    <name type="scientific">Calidifontibacillus erzurumensis</name>
    <dbReference type="NCBI Taxonomy" id="2741433"/>
    <lineage>
        <taxon>Bacteria</taxon>
        <taxon>Bacillati</taxon>
        <taxon>Bacillota</taxon>
        <taxon>Bacilli</taxon>
        <taxon>Bacillales</taxon>
        <taxon>Bacillaceae</taxon>
        <taxon>Calidifontibacillus/Schinkia group</taxon>
        <taxon>Calidifontibacillus</taxon>
    </lineage>
</organism>
<dbReference type="AlphaFoldDB" id="A0A8J8K7N2"/>
<evidence type="ECO:0000313" key="2">
    <source>
        <dbReference type="EMBL" id="NSL50946.1"/>
    </source>
</evidence>
<dbReference type="InterPro" id="IPR024078">
    <property type="entry name" value="LmbE-like_dom_sf"/>
</dbReference>